<dbReference type="RefSeq" id="WP_017183674.1">
    <property type="nucleotide sequence ID" value="NZ_CP022745.1"/>
</dbReference>
<sequence length="88" mass="10274">MAQTQHTFSNKKDGPIYISVEPWPQCFELEPGDKLTLKWDADDSGDAMQIDFINERELVVWPNGKIDDIEYLFNGDPGEDRSWTFKHR</sequence>
<dbReference type="Proteomes" id="UP000217141">
    <property type="component" value="Chromosome I"/>
</dbReference>
<protein>
    <submittedName>
        <fullName evidence="1">Uncharacterized protein</fullName>
    </submittedName>
</protein>
<reference evidence="1 2" key="1">
    <citation type="submission" date="2017-08" db="EMBL/GenBank/DDBJ databases">
        <title>Whole Genome Sequence of Sphingobium hydrophobicum C1: Insights into Adaption to the Electronic-waste Contaminated Sediment.</title>
        <authorList>
            <person name="Song D."/>
            <person name="Chen X."/>
            <person name="Xu M."/>
        </authorList>
    </citation>
    <scope>NUCLEOTIDE SEQUENCE [LARGE SCALE GENOMIC DNA]</scope>
    <source>
        <strain evidence="1 2">C1</strain>
    </source>
</reference>
<proteinExistence type="predicted"/>
<dbReference type="EMBL" id="CP022745">
    <property type="protein sequence ID" value="ASY43097.1"/>
    <property type="molecule type" value="Genomic_DNA"/>
</dbReference>
<organism evidence="1 2">
    <name type="scientific">Sphingobium xenophagum</name>
    <dbReference type="NCBI Taxonomy" id="121428"/>
    <lineage>
        <taxon>Bacteria</taxon>
        <taxon>Pseudomonadati</taxon>
        <taxon>Pseudomonadota</taxon>
        <taxon>Alphaproteobacteria</taxon>
        <taxon>Sphingomonadales</taxon>
        <taxon>Sphingomonadaceae</taxon>
        <taxon>Sphingobium</taxon>
    </lineage>
</organism>
<evidence type="ECO:0000313" key="2">
    <source>
        <dbReference type="Proteomes" id="UP000217141"/>
    </source>
</evidence>
<name>A0A249MPP6_SPHXE</name>
<dbReference type="KEGG" id="shyd:CJD35_00465"/>
<evidence type="ECO:0000313" key="1">
    <source>
        <dbReference type="EMBL" id="ASY43097.1"/>
    </source>
</evidence>
<gene>
    <name evidence="1" type="ORF">CJD35_00465</name>
</gene>
<accession>A0A249MPP6</accession>
<dbReference type="AlphaFoldDB" id="A0A249MPP6"/>